<protein>
    <recommendedName>
        <fullName evidence="4">Replication endonuclease</fullName>
    </recommendedName>
</protein>
<feature type="region of interest" description="Disordered" evidence="1">
    <location>
        <begin position="21"/>
        <end position="41"/>
    </location>
</feature>
<accession>A0ABW0PB07</accession>
<dbReference type="Proteomes" id="UP001596060">
    <property type="component" value="Unassembled WGS sequence"/>
</dbReference>
<feature type="region of interest" description="Disordered" evidence="1">
    <location>
        <begin position="331"/>
        <end position="354"/>
    </location>
</feature>
<evidence type="ECO:0000313" key="2">
    <source>
        <dbReference type="EMBL" id="MFC5509383.1"/>
    </source>
</evidence>
<dbReference type="EMBL" id="JBHSLU010000164">
    <property type="protein sequence ID" value="MFC5509383.1"/>
    <property type="molecule type" value="Genomic_DNA"/>
</dbReference>
<dbReference type="RefSeq" id="WP_066735479.1">
    <property type="nucleotide sequence ID" value="NZ_JBHSLU010000164.1"/>
</dbReference>
<organism evidence="2 3">
    <name type="scientific">Bosea massiliensis</name>
    <dbReference type="NCBI Taxonomy" id="151419"/>
    <lineage>
        <taxon>Bacteria</taxon>
        <taxon>Pseudomonadati</taxon>
        <taxon>Pseudomonadota</taxon>
        <taxon>Alphaproteobacteria</taxon>
        <taxon>Hyphomicrobiales</taxon>
        <taxon>Boseaceae</taxon>
        <taxon>Bosea</taxon>
    </lineage>
</organism>
<comment type="caution">
    <text evidence="2">The sequence shown here is derived from an EMBL/GenBank/DDBJ whole genome shotgun (WGS) entry which is preliminary data.</text>
</comment>
<evidence type="ECO:0000256" key="1">
    <source>
        <dbReference type="SAM" id="MobiDB-lite"/>
    </source>
</evidence>
<keyword evidence="3" id="KW-1185">Reference proteome</keyword>
<sequence>MLDAGLLALFEDDLPDELLNARPENRQDVPEKRPPLTPDERHAFDEQTAQRLLRLGREPFRSDRRVFQDVEVEPGRLFEPPAYRERLAFARILGKRAARTSAEFDLFKEGRDLSNTRHFLLRPRPAKAAPGKAQAAKAAIGELAAELERFADKYNTFTKRLVSEGLLRPLLTVVHIRFDLKMGRWDVHAHCLWDVAIGDLDTVRQRIGTKFSTPWSGEKPLINPASVVNYMTQWVVDHREMQRWPDDALLELWDLDRPRLVRPAGEFAVFRRQIADHQLERSGSTVTVLPKKPRQMRREALWRGAGSDGVVGYVRLRLDGCRRLCAVLAPDPRSVPAPHTGSGEPATTPEATSRGYSTTNLGLTLPSTGHPVPSVTPSSIEVDRDTHAFMPKRIPYRMRWMWQAWPYGGKRPLSRREGNGKPARPIQRRIRRFLEDQARRALEKPPDG</sequence>
<gene>
    <name evidence="2" type="ORF">ACFPN9_29650</name>
</gene>
<reference evidence="3" key="1">
    <citation type="journal article" date="2019" name="Int. J. Syst. Evol. Microbiol.">
        <title>The Global Catalogue of Microorganisms (GCM) 10K type strain sequencing project: providing services to taxonomists for standard genome sequencing and annotation.</title>
        <authorList>
            <consortium name="The Broad Institute Genomics Platform"/>
            <consortium name="The Broad Institute Genome Sequencing Center for Infectious Disease"/>
            <person name="Wu L."/>
            <person name="Ma J."/>
        </authorList>
    </citation>
    <scope>NUCLEOTIDE SEQUENCE [LARGE SCALE GENOMIC DNA]</scope>
    <source>
        <strain evidence="3">CCUG 43117</strain>
    </source>
</reference>
<evidence type="ECO:0008006" key="4">
    <source>
        <dbReference type="Google" id="ProtNLM"/>
    </source>
</evidence>
<evidence type="ECO:0000313" key="3">
    <source>
        <dbReference type="Proteomes" id="UP001596060"/>
    </source>
</evidence>
<proteinExistence type="predicted"/>
<name>A0ABW0PB07_9HYPH</name>
<feature type="compositionally biased region" description="Basic and acidic residues" evidence="1">
    <location>
        <begin position="23"/>
        <end position="41"/>
    </location>
</feature>